<dbReference type="Proteomes" id="UP001367676">
    <property type="component" value="Unassembled WGS sequence"/>
</dbReference>
<evidence type="ECO:0000259" key="2">
    <source>
        <dbReference type="Pfam" id="PF21787"/>
    </source>
</evidence>
<dbReference type="PANTHER" id="PTHR47577:SF2">
    <property type="entry name" value="THAP DOMAIN CONTAINING 9"/>
    <property type="match status" value="1"/>
</dbReference>
<evidence type="ECO:0000313" key="6">
    <source>
        <dbReference type="Proteomes" id="UP001367676"/>
    </source>
</evidence>
<feature type="domain" description="Transposable element P transposase-like RNase H" evidence="2">
    <location>
        <begin position="35"/>
        <end position="137"/>
    </location>
</feature>
<dbReference type="Pfam" id="PF21789">
    <property type="entry name" value="TNP-like_RNaseH_C"/>
    <property type="match status" value="1"/>
</dbReference>
<feature type="compositionally biased region" description="Low complexity" evidence="1">
    <location>
        <begin position="11"/>
        <end position="25"/>
    </location>
</feature>
<feature type="compositionally biased region" description="Polar residues" evidence="1">
    <location>
        <begin position="1"/>
        <end position="10"/>
    </location>
</feature>
<feature type="compositionally biased region" description="Basic and acidic residues" evidence="1">
    <location>
        <begin position="611"/>
        <end position="633"/>
    </location>
</feature>
<dbReference type="Pfam" id="PF21788">
    <property type="entry name" value="TNP-like_GBD"/>
    <property type="match status" value="1"/>
</dbReference>
<dbReference type="EMBL" id="JBBCAQ010000033">
    <property type="protein sequence ID" value="KAK7582638.1"/>
    <property type="molecule type" value="Genomic_DNA"/>
</dbReference>
<sequence length="633" mass="71264">MVSLSENGLQETTTESNNPEESNNTLIETVDPVIKESINRRGDRIYGFVDLGVSESDCSTNDTISTKANHTLVFLLVALNYSWKVPLAYLLVHGIGGLQRSKLLKLTLHLLHEHDIKLHSIAYDGDRVNYTMVEALGADMNVTSPYFKPYFLHPKSKEKIFVFPDPSHMTKNTRGAFSTTNQKGIEKPFVDANGDVISWRHIVDLNTYQEREGLNAANKVTIRHINFHENPMNVRLAAQVLSNSTADALVLLKTINVSGFENVNGTMTFCFTVSLINLFDLFDLLNEKYGLEYILTYKLLQDSIENLFSAVRTMGGFCNNPTPYKFECAMRRIIIHEMMYSAEANCLADNLQILNVDSSFQPEEDDNFEMDFPDYDAGLFNFQNVYIPSAFVTHVSRYICGFIVHKLKLSRSKISCPVCFDFVSGEVGSSLLTDIKNHGNLCYASEAVVNFGIKLEGILRDSEETLMHPKFMKECLLHIKENIKLFDHDHGRESGHGDVLTHYLAKSYLTIRLHHEISIAEDPPSPPALKNEDHTNTSSIPPNMLRVAIDNMLYYGITFANYVKSYIVGDEGSLKYVINKLLEGAELSANYLRNSSLIAINSQPSNTSSNNKEETKKPETETKNTEAETKPAK</sequence>
<feature type="domain" description="Transposable element P transposase-like GTP-binding insertion" evidence="3">
    <location>
        <begin position="167"/>
        <end position="284"/>
    </location>
</feature>
<dbReference type="InterPro" id="IPR048365">
    <property type="entry name" value="TNP-like_RNaseH_N"/>
</dbReference>
<dbReference type="InterPro" id="IPR048366">
    <property type="entry name" value="TNP-like_GBD"/>
</dbReference>
<protein>
    <recommendedName>
        <fullName evidence="7">DNA transposase THAP9</fullName>
    </recommendedName>
</protein>
<feature type="region of interest" description="Disordered" evidence="1">
    <location>
        <begin position="520"/>
        <end position="542"/>
    </location>
</feature>
<evidence type="ECO:0008006" key="7">
    <source>
        <dbReference type="Google" id="ProtNLM"/>
    </source>
</evidence>
<feature type="domain" description="Transposable element P transposase-like RNase H C-terminal" evidence="4">
    <location>
        <begin position="297"/>
        <end position="330"/>
    </location>
</feature>
<feature type="compositionally biased region" description="Polar residues" evidence="1">
    <location>
        <begin position="601"/>
        <end position="610"/>
    </location>
</feature>
<organism evidence="5 6">
    <name type="scientific">Parthenolecanium corni</name>
    <dbReference type="NCBI Taxonomy" id="536013"/>
    <lineage>
        <taxon>Eukaryota</taxon>
        <taxon>Metazoa</taxon>
        <taxon>Ecdysozoa</taxon>
        <taxon>Arthropoda</taxon>
        <taxon>Hexapoda</taxon>
        <taxon>Insecta</taxon>
        <taxon>Pterygota</taxon>
        <taxon>Neoptera</taxon>
        <taxon>Paraneoptera</taxon>
        <taxon>Hemiptera</taxon>
        <taxon>Sternorrhyncha</taxon>
        <taxon>Coccoidea</taxon>
        <taxon>Coccidae</taxon>
        <taxon>Parthenolecanium</taxon>
    </lineage>
</organism>
<evidence type="ECO:0000313" key="5">
    <source>
        <dbReference type="EMBL" id="KAK7582638.1"/>
    </source>
</evidence>
<evidence type="ECO:0000256" key="1">
    <source>
        <dbReference type="SAM" id="MobiDB-lite"/>
    </source>
</evidence>
<feature type="region of interest" description="Disordered" evidence="1">
    <location>
        <begin position="601"/>
        <end position="633"/>
    </location>
</feature>
<name>A0AAN9Y338_9HEMI</name>
<feature type="region of interest" description="Disordered" evidence="1">
    <location>
        <begin position="1"/>
        <end position="26"/>
    </location>
</feature>
<dbReference type="Pfam" id="PF21787">
    <property type="entry name" value="TNP-like_RNaseH_N"/>
    <property type="match status" value="1"/>
</dbReference>
<evidence type="ECO:0000259" key="4">
    <source>
        <dbReference type="Pfam" id="PF21789"/>
    </source>
</evidence>
<comment type="caution">
    <text evidence="5">The sequence shown here is derived from an EMBL/GenBank/DDBJ whole genome shotgun (WGS) entry which is preliminary data.</text>
</comment>
<reference evidence="5 6" key="1">
    <citation type="submission" date="2024-03" db="EMBL/GenBank/DDBJ databases">
        <title>Adaptation during the transition from Ophiocordyceps entomopathogen to insect associate is accompanied by gene loss and intensified selection.</title>
        <authorList>
            <person name="Ward C.M."/>
            <person name="Onetto C.A."/>
            <person name="Borneman A.R."/>
        </authorList>
    </citation>
    <scope>NUCLEOTIDE SEQUENCE [LARGE SCALE GENOMIC DNA]</scope>
    <source>
        <strain evidence="5">AWRI1</strain>
        <tissue evidence="5">Single Adult Female</tissue>
    </source>
</reference>
<dbReference type="AlphaFoldDB" id="A0AAN9Y338"/>
<dbReference type="InterPro" id="IPR048367">
    <property type="entry name" value="TNP-like_RNaseH_C"/>
</dbReference>
<dbReference type="PANTHER" id="PTHR47577">
    <property type="entry name" value="THAP DOMAIN-CONTAINING PROTEIN 6"/>
    <property type="match status" value="1"/>
</dbReference>
<evidence type="ECO:0000259" key="3">
    <source>
        <dbReference type="Pfam" id="PF21788"/>
    </source>
</evidence>
<proteinExistence type="predicted"/>
<keyword evidence="6" id="KW-1185">Reference proteome</keyword>
<accession>A0AAN9Y338</accession>
<gene>
    <name evidence="5" type="ORF">V9T40_014083</name>
</gene>